<dbReference type="AlphaFoldDB" id="A0A5B7I171"/>
<sequence length="207" mass="22078">MQMADKKSYHSGLFIKLNSGCLVSHSNSQHTALFPLAPFPPLTNNAWTPDPHTAHRPFAVRRTPFPGTVTCRGSAACHLLTLPFPVFAPLVSHPSSLSPSSPLNLNLSTPCAASPCRPCLSSPLCLGGNSINTWLSWRGIQSHSLPADHVPHGGSLSIPKWRRRGEPPLVPPNNTSPTATVLFRQRQSRAGVDTSRGRCAGAKSSAG</sequence>
<comment type="caution">
    <text evidence="2">The sequence shown here is derived from an EMBL/GenBank/DDBJ whole genome shotgun (WGS) entry which is preliminary data.</text>
</comment>
<accession>A0A5B7I171</accession>
<evidence type="ECO:0000256" key="1">
    <source>
        <dbReference type="SAM" id="MobiDB-lite"/>
    </source>
</evidence>
<evidence type="ECO:0000313" key="2">
    <source>
        <dbReference type="EMBL" id="MPC75696.1"/>
    </source>
</evidence>
<protein>
    <submittedName>
        <fullName evidence="2">Uncharacterized protein</fullName>
    </submittedName>
</protein>
<keyword evidence="3" id="KW-1185">Reference proteome</keyword>
<reference evidence="2 3" key="1">
    <citation type="submission" date="2019-05" db="EMBL/GenBank/DDBJ databases">
        <title>Another draft genome of Portunus trituberculatus and its Hox gene families provides insights of decapod evolution.</title>
        <authorList>
            <person name="Jeong J.-H."/>
            <person name="Song I."/>
            <person name="Kim S."/>
            <person name="Choi T."/>
            <person name="Kim D."/>
            <person name="Ryu S."/>
            <person name="Kim W."/>
        </authorList>
    </citation>
    <scope>NUCLEOTIDE SEQUENCE [LARGE SCALE GENOMIC DNA]</scope>
    <source>
        <tissue evidence="2">Muscle</tissue>
    </source>
</reference>
<evidence type="ECO:0000313" key="3">
    <source>
        <dbReference type="Proteomes" id="UP000324222"/>
    </source>
</evidence>
<organism evidence="2 3">
    <name type="scientific">Portunus trituberculatus</name>
    <name type="common">Swimming crab</name>
    <name type="synonym">Neptunus trituberculatus</name>
    <dbReference type="NCBI Taxonomy" id="210409"/>
    <lineage>
        <taxon>Eukaryota</taxon>
        <taxon>Metazoa</taxon>
        <taxon>Ecdysozoa</taxon>
        <taxon>Arthropoda</taxon>
        <taxon>Crustacea</taxon>
        <taxon>Multicrustacea</taxon>
        <taxon>Malacostraca</taxon>
        <taxon>Eumalacostraca</taxon>
        <taxon>Eucarida</taxon>
        <taxon>Decapoda</taxon>
        <taxon>Pleocyemata</taxon>
        <taxon>Brachyura</taxon>
        <taxon>Eubrachyura</taxon>
        <taxon>Portunoidea</taxon>
        <taxon>Portunidae</taxon>
        <taxon>Portuninae</taxon>
        <taxon>Portunus</taxon>
    </lineage>
</organism>
<feature type="region of interest" description="Disordered" evidence="1">
    <location>
        <begin position="156"/>
        <end position="207"/>
    </location>
</feature>
<dbReference type="Proteomes" id="UP000324222">
    <property type="component" value="Unassembled WGS sequence"/>
</dbReference>
<proteinExistence type="predicted"/>
<gene>
    <name evidence="2" type="ORF">E2C01_070089</name>
</gene>
<name>A0A5B7I171_PORTR</name>
<dbReference type="EMBL" id="VSRR010041665">
    <property type="protein sequence ID" value="MPC75696.1"/>
    <property type="molecule type" value="Genomic_DNA"/>
</dbReference>